<proteinExistence type="predicted"/>
<dbReference type="EMBL" id="JAOANI010000028">
    <property type="protein sequence ID" value="MCT7360506.1"/>
    <property type="molecule type" value="Genomic_DNA"/>
</dbReference>
<dbReference type="RefSeq" id="WP_260977338.1">
    <property type="nucleotide sequence ID" value="NZ_JAOANI010000028.1"/>
</dbReference>
<comment type="caution">
    <text evidence="2">The sequence shown here is derived from an EMBL/GenBank/DDBJ whole genome shotgun (WGS) entry which is preliminary data.</text>
</comment>
<dbReference type="Proteomes" id="UP001147830">
    <property type="component" value="Unassembled WGS sequence"/>
</dbReference>
<dbReference type="Pfam" id="PF19582">
    <property type="entry name" value="AdeT1_2"/>
    <property type="match status" value="1"/>
</dbReference>
<keyword evidence="1" id="KW-0732">Signal</keyword>
<feature type="chain" id="PRO_5040725028" evidence="1">
    <location>
        <begin position="25"/>
        <end position="337"/>
    </location>
</feature>
<reference evidence="2" key="1">
    <citation type="journal article" date="2022" name="Front. Microbiol.">
        <title>Genome-based taxonomic rearrangement of Oceanobacter-related bacteria including the description of Thalassolituus hydrocarbonoclasticus sp. nov. and Thalassolituus pacificus sp. nov. and emended description of the genus Thalassolituus.</title>
        <authorList>
            <person name="Dong C."/>
            <person name="Wei L."/>
            <person name="Wang J."/>
            <person name="Lai Q."/>
            <person name="Huang Z."/>
            <person name="Shao Z."/>
        </authorList>
    </citation>
    <scope>NUCLEOTIDE SEQUENCE</scope>
    <source>
        <strain evidence="2">59MF3M-4</strain>
    </source>
</reference>
<dbReference type="Gene3D" id="3.40.190.170">
    <property type="entry name" value="Bacterial extracellular solute-binding protein, family 7"/>
    <property type="match status" value="1"/>
</dbReference>
<dbReference type="InterPro" id="IPR045758">
    <property type="entry name" value="AdeT1/2"/>
</dbReference>
<organism evidence="2 3">
    <name type="scientific">Thalassolituus pacificus</name>
    <dbReference type="NCBI Taxonomy" id="2975440"/>
    <lineage>
        <taxon>Bacteria</taxon>
        <taxon>Pseudomonadati</taxon>
        <taxon>Pseudomonadota</taxon>
        <taxon>Gammaproteobacteria</taxon>
        <taxon>Oceanospirillales</taxon>
        <taxon>Oceanospirillaceae</taxon>
        <taxon>Thalassolituus</taxon>
    </lineage>
</organism>
<reference evidence="2" key="2">
    <citation type="submission" date="2022-08" db="EMBL/GenBank/DDBJ databases">
        <authorList>
            <person name="Dong C."/>
        </authorList>
    </citation>
    <scope>NUCLEOTIDE SEQUENCE</scope>
    <source>
        <strain evidence="2">59MF3M-4</strain>
    </source>
</reference>
<feature type="signal peptide" evidence="1">
    <location>
        <begin position="1"/>
        <end position="24"/>
    </location>
</feature>
<gene>
    <name evidence="2" type="ORF">NYR02_15900</name>
</gene>
<accession>A0A9X2WHZ3</accession>
<evidence type="ECO:0000313" key="3">
    <source>
        <dbReference type="Proteomes" id="UP001147830"/>
    </source>
</evidence>
<name>A0A9X2WHZ3_9GAMM</name>
<keyword evidence="3" id="KW-1185">Reference proteome</keyword>
<evidence type="ECO:0000313" key="2">
    <source>
        <dbReference type="EMBL" id="MCT7360506.1"/>
    </source>
</evidence>
<dbReference type="InterPro" id="IPR038404">
    <property type="entry name" value="TRAP_DctP_sf"/>
</dbReference>
<dbReference type="AlphaFoldDB" id="A0A9X2WHZ3"/>
<sequence>MFSTVSRGVFLLAALLCSLSSVHADIVKRTFCVFDPVGAKGPIFDAMRDYQTSALSWGTELELKAYTNEAVVLADFNAGHCDAMGVTGTRVRPYNAFTASIEALGGISDYQQLQDLIGMLAKPQASKYMQQGDYEVAGIMPGGAVYIYVRDKAINSVEAAAGKRIATLDYDKASVRVVEHVGATMVPSSVATFAPRFNNGDVDIAYAPAIAYQPFEMYKGLGEKGGIYRFSMAQMNFQLLIHSKRFPAQFAQQSREFAFRNFTKAMEHIRVAEAGIPEHYWIDLPAKMMDEYQEMLRQIRLELTAADVYDPRMMKLMFRLRCRANPSHFECAEKAEG</sequence>
<protein>
    <submittedName>
        <fullName evidence="2">DUF6091 family protein</fullName>
    </submittedName>
</protein>
<evidence type="ECO:0000256" key="1">
    <source>
        <dbReference type="SAM" id="SignalP"/>
    </source>
</evidence>